<dbReference type="Proteomes" id="UP000801492">
    <property type="component" value="Unassembled WGS sequence"/>
</dbReference>
<dbReference type="OrthoDB" id="10522402at2759"/>
<name>A0A8K0DJG2_IGNLU</name>
<reference evidence="1" key="1">
    <citation type="submission" date="2019-08" db="EMBL/GenBank/DDBJ databases">
        <title>The genome of the North American firefly Photinus pyralis.</title>
        <authorList>
            <consortium name="Photinus pyralis genome working group"/>
            <person name="Fallon T.R."/>
            <person name="Sander Lower S.E."/>
            <person name="Weng J.-K."/>
        </authorList>
    </citation>
    <scope>NUCLEOTIDE SEQUENCE</scope>
    <source>
        <strain evidence="1">TRF0915ILg1</strain>
        <tissue evidence="1">Whole body</tissue>
    </source>
</reference>
<dbReference type="AlphaFoldDB" id="A0A8K0DJG2"/>
<accession>A0A8K0DJG2</accession>
<dbReference type="EMBL" id="VTPC01000584">
    <property type="protein sequence ID" value="KAF2905239.1"/>
    <property type="molecule type" value="Genomic_DNA"/>
</dbReference>
<proteinExistence type="predicted"/>
<keyword evidence="2" id="KW-1185">Reference proteome</keyword>
<evidence type="ECO:0000313" key="2">
    <source>
        <dbReference type="Proteomes" id="UP000801492"/>
    </source>
</evidence>
<gene>
    <name evidence="1" type="ORF">ILUMI_00963</name>
</gene>
<sequence>MPREKVMIKSPSSDDEDDELICKDFSPDLKLEEEDEEITDLKQIDVGNFVICKVYGKKTTRHYAAKIEKQKKT</sequence>
<evidence type="ECO:0000313" key="1">
    <source>
        <dbReference type="EMBL" id="KAF2905239.1"/>
    </source>
</evidence>
<protein>
    <submittedName>
        <fullName evidence="1">Uncharacterized protein</fullName>
    </submittedName>
</protein>
<organism evidence="1 2">
    <name type="scientific">Ignelater luminosus</name>
    <name type="common">Cucubano</name>
    <name type="synonym">Pyrophorus luminosus</name>
    <dbReference type="NCBI Taxonomy" id="2038154"/>
    <lineage>
        <taxon>Eukaryota</taxon>
        <taxon>Metazoa</taxon>
        <taxon>Ecdysozoa</taxon>
        <taxon>Arthropoda</taxon>
        <taxon>Hexapoda</taxon>
        <taxon>Insecta</taxon>
        <taxon>Pterygota</taxon>
        <taxon>Neoptera</taxon>
        <taxon>Endopterygota</taxon>
        <taxon>Coleoptera</taxon>
        <taxon>Polyphaga</taxon>
        <taxon>Elateriformia</taxon>
        <taxon>Elateroidea</taxon>
        <taxon>Elateridae</taxon>
        <taxon>Agrypninae</taxon>
        <taxon>Pyrophorini</taxon>
        <taxon>Ignelater</taxon>
    </lineage>
</organism>
<comment type="caution">
    <text evidence="1">The sequence shown here is derived from an EMBL/GenBank/DDBJ whole genome shotgun (WGS) entry which is preliminary data.</text>
</comment>